<dbReference type="InterPro" id="IPR013783">
    <property type="entry name" value="Ig-like_fold"/>
</dbReference>
<dbReference type="STRING" id="2177.BHR79_02895"/>
<evidence type="ECO:0000313" key="5">
    <source>
        <dbReference type="EMBL" id="SDW13225.1"/>
    </source>
</evidence>
<dbReference type="Pfam" id="PF18911">
    <property type="entry name" value="PKD_4"/>
    <property type="match status" value="1"/>
</dbReference>
<dbReference type="InterPro" id="IPR013128">
    <property type="entry name" value="Peptidase_C1A"/>
</dbReference>
<dbReference type="Proteomes" id="UP000267921">
    <property type="component" value="Unassembled WGS sequence"/>
</dbReference>
<dbReference type="PROSITE" id="PS00639">
    <property type="entry name" value="THIOL_PROTEASE_HIS"/>
    <property type="match status" value="1"/>
</dbReference>
<dbReference type="Gene3D" id="3.90.70.10">
    <property type="entry name" value="Cysteine proteinases"/>
    <property type="match status" value="1"/>
</dbReference>
<dbReference type="Pfam" id="PF13229">
    <property type="entry name" value="Beta_helix"/>
    <property type="match status" value="1"/>
</dbReference>
<dbReference type="InterPro" id="IPR007742">
    <property type="entry name" value="NosD_dom"/>
</dbReference>
<dbReference type="PANTHER" id="PTHR12411">
    <property type="entry name" value="CYSTEINE PROTEASE FAMILY C1-RELATED"/>
    <property type="match status" value="1"/>
</dbReference>
<dbReference type="FunFam" id="2.60.40.10:FF:000270">
    <property type="entry name" value="Cell surface protein"/>
    <property type="match status" value="1"/>
</dbReference>
<dbReference type="InterPro" id="IPR000169">
    <property type="entry name" value="Pept_cys_AS"/>
</dbReference>
<evidence type="ECO:0000313" key="8">
    <source>
        <dbReference type="Proteomes" id="UP000267921"/>
    </source>
</evidence>
<dbReference type="EMBL" id="CP017921">
    <property type="protein sequence ID" value="APH38539.1"/>
    <property type="molecule type" value="Genomic_DNA"/>
</dbReference>
<dbReference type="InterPro" id="IPR011050">
    <property type="entry name" value="Pectin_lyase_fold/virulence"/>
</dbReference>
<evidence type="ECO:0000313" key="6">
    <source>
        <dbReference type="Proteomes" id="UP000186879"/>
    </source>
</evidence>
<dbReference type="Gene3D" id="2.60.40.10">
    <property type="entry name" value="Immunoglobulins"/>
    <property type="match status" value="1"/>
</dbReference>
<dbReference type="GO" id="GO:0008234">
    <property type="term" value="F:cysteine-type peptidase activity"/>
    <property type="evidence" value="ECO:0007669"/>
    <property type="project" value="InterPro"/>
</dbReference>
<comment type="similarity">
    <text evidence="1">Belongs to the peptidase C1 family.</text>
</comment>
<dbReference type="InterPro" id="IPR025660">
    <property type="entry name" value="Pept_his_AS"/>
</dbReference>
<gene>
    <name evidence="3" type="ORF">BHR79_02895</name>
    <name evidence="4" type="ORF">EFE40_07990</name>
    <name evidence="5" type="ORF">SAMN04515625_0407</name>
</gene>
<keyword evidence="6" id="KW-1185">Reference proteome</keyword>
<dbReference type="InterPro" id="IPR022441">
    <property type="entry name" value="Para_beta_helix_rpt-2"/>
</dbReference>
<protein>
    <submittedName>
        <fullName evidence="4">PGF-pre-PGF domain-containing protein</fullName>
    </submittedName>
</protein>
<reference evidence="3 6" key="1">
    <citation type="submission" date="2016-10" db="EMBL/GenBank/DDBJ databases">
        <title>Methanohalophilus halophilus.</title>
        <authorList>
            <person name="L'haridon S."/>
        </authorList>
    </citation>
    <scope>NUCLEOTIDE SEQUENCE [LARGE SCALE GENOMIC DNA]</scope>
    <source>
        <strain evidence="3 6">Z-7982</strain>
    </source>
</reference>
<proteinExistence type="inferred from homology"/>
<dbReference type="Pfam" id="PF18560">
    <property type="entry name" value="Lectin_like"/>
    <property type="match status" value="1"/>
</dbReference>
<dbReference type="Proteomes" id="UP000198669">
    <property type="component" value="Unassembled WGS sequence"/>
</dbReference>
<dbReference type="InterPro" id="IPR026453">
    <property type="entry name" value="PGF_pre_PGF"/>
</dbReference>
<reference evidence="5 7" key="2">
    <citation type="submission" date="2016-10" db="EMBL/GenBank/DDBJ databases">
        <authorList>
            <person name="de Groot N.N."/>
        </authorList>
    </citation>
    <scope>NUCLEOTIDE SEQUENCE [LARGE SCALE GENOMIC DNA]</scope>
    <source>
        <strain evidence="5 7">Z-7982</strain>
    </source>
</reference>
<dbReference type="InterPro" id="IPR000668">
    <property type="entry name" value="Peptidase_C1A_C"/>
</dbReference>
<dbReference type="CDD" id="cd02619">
    <property type="entry name" value="Peptidase_C1"/>
    <property type="match status" value="1"/>
</dbReference>
<dbReference type="Pfam" id="PF00112">
    <property type="entry name" value="Peptidase_C1"/>
    <property type="match status" value="1"/>
</dbReference>
<dbReference type="PROSITE" id="PS50093">
    <property type="entry name" value="PKD"/>
    <property type="match status" value="1"/>
</dbReference>
<evidence type="ECO:0000259" key="2">
    <source>
        <dbReference type="PROSITE" id="PS50093"/>
    </source>
</evidence>
<dbReference type="SUPFAM" id="SSF54001">
    <property type="entry name" value="Cysteine proteinases"/>
    <property type="match status" value="1"/>
</dbReference>
<dbReference type="AlphaFoldDB" id="A0A1L3Q0Z6"/>
<dbReference type="InterPro" id="IPR012334">
    <property type="entry name" value="Pectin_lyas_fold"/>
</dbReference>
<dbReference type="Pfam" id="PF05048">
    <property type="entry name" value="NosD"/>
    <property type="match status" value="1"/>
</dbReference>
<dbReference type="InterPro" id="IPR039448">
    <property type="entry name" value="Beta_helix"/>
</dbReference>
<dbReference type="Proteomes" id="UP000186879">
    <property type="component" value="Chromosome"/>
</dbReference>
<organism evidence="3 6">
    <name type="scientific">Methanohalophilus halophilus</name>
    <dbReference type="NCBI Taxonomy" id="2177"/>
    <lineage>
        <taxon>Archaea</taxon>
        <taxon>Methanobacteriati</taxon>
        <taxon>Methanobacteriota</taxon>
        <taxon>Stenosarchaea group</taxon>
        <taxon>Methanomicrobia</taxon>
        <taxon>Methanosarcinales</taxon>
        <taxon>Methanosarcinaceae</taxon>
        <taxon>Methanohalophilus</taxon>
    </lineage>
</organism>
<dbReference type="InterPro" id="IPR035986">
    <property type="entry name" value="PKD_dom_sf"/>
</dbReference>
<dbReference type="Gene3D" id="2.160.20.10">
    <property type="entry name" value="Single-stranded right-handed beta-helix, Pectin lyase-like"/>
    <property type="match status" value="2"/>
</dbReference>
<dbReference type="NCBIfam" id="TIGR04213">
    <property type="entry name" value="PGF_pre_PGF"/>
    <property type="match status" value="1"/>
</dbReference>
<evidence type="ECO:0000313" key="7">
    <source>
        <dbReference type="Proteomes" id="UP000198669"/>
    </source>
</evidence>
<dbReference type="EMBL" id="RJJG01000005">
    <property type="protein sequence ID" value="RNI08467.1"/>
    <property type="molecule type" value="Genomic_DNA"/>
</dbReference>
<dbReference type="KEGG" id="mhaz:BHR79_02895"/>
<dbReference type="InterPro" id="IPR000601">
    <property type="entry name" value="PKD_dom"/>
</dbReference>
<reference evidence="4 8" key="3">
    <citation type="submission" date="2018-10" db="EMBL/GenBank/DDBJ databases">
        <title>Cultivation of a novel Methanohalophilus strain from Kebrit Deep of the Red Sea and a genomic comparison of members of the genus Methanohalophilus.</title>
        <authorList>
            <person name="Guan Y."/>
            <person name="Ngugi D.K."/>
            <person name="Stingl U."/>
        </authorList>
    </citation>
    <scope>NUCLEOTIDE SEQUENCE [LARGE SCALE GENOMIC DNA]</scope>
    <source>
        <strain evidence="4 8">DSM 3094</strain>
    </source>
</reference>
<dbReference type="EMBL" id="FNMU01000001">
    <property type="protein sequence ID" value="SDW13225.1"/>
    <property type="molecule type" value="Genomic_DNA"/>
</dbReference>
<dbReference type="SMART" id="SM00710">
    <property type="entry name" value="PbH1"/>
    <property type="match status" value="9"/>
</dbReference>
<sequence length="1232" mass="136314">MQKSKILNILFFTLIFIVSMSIIPVNATDNINKSSSDTQISISPLNPDFVQYQEDLDQSKASTNTVFTSNKVLSGKSYEDISSENMDRMLDENEVTDPSLHSPGLMPSPIDFSYISPVNTKDLLADEKYATLSFSASGSVTYPSRYDLRKEGGVTPIRDQALAGSCWSFASYGTLESYLIHNKSENWDFSEQHVKNTLVSSSPNGFDRSEHDDGGTTLMALAYLARWDGPVTESDDHYASLSSESSADVVVAKHVQDAFIFPQINHTNDLFKQMIMDYGGISVAIHDDQSAYFNAENNAYYCYEEDKMLTHAITLVGWDDNFNKTKFTPAAPADGAYIIKNSWGNNWAEDGYYYVSYYDKSIGNKDQMNGSESYTTNYVIMAENVSNYDHIYQYDLLGWCSNTGFNNSTALGANVFTATANQTLEAVSFYTVDSNSYYNISVYLDPENGPVNSSGPVAVTNGTIALAGYHTIDLDHNVSLPAGQNFSIVINFTTPEYTYPVAIEKVIDRHSSNANAESGQSYLSSNGSNWTDISASDMNVCIKAFTTESRQPQSNFVADKRYVHINQSVKFHDASLYSPQLWQWDFGDGNTSTQQNPTYSYASPGIYNVSLNVSNEFGSNVTVRDTFIHVLNSTITVNSSGGADFKLIQMAVDAAYPGDAIIVEPGNYTERVSFRKDNLTLKSSTGNPEDVRITSPYPYSKFSNVYNNAVFIMADNITLQDINVTGGFYGFLASSSNNCTIINCTFTDNGLGMVLDLSSNNNQIINCTFEKNIAGLVLSNSADNYLANNSINNNLLYTFDMDSNPNYVDTSNTVDGKPIYSLVGKSDIVIDSDSNAALVHLVDCTNITIEDLECRNQRHGIYLYNTTDTCIRNYTSIQNLYGIYLGRSRDNILSNSTVNDSNKIGIYITDSVDNLIYNNYFNNTNNIHISAGTFNEWNITKTAGRNTINGSYLGGNFWAEPDGTGWSQVEYSIVDGFCQPYNITDDGNNTDCLPLTANAEKPSEPKEQEVQPSDNDGVRVQKAAGTAYSSSTVEQDIDTRFVGIDAEVRYTFNEDSTPVTEIRFNAGKNEGYVMASVSLLDAVPVDMDGPAGKSYMIMDINMGSEDLFSEDNATIEFQVSKEWVDENNIDPSTIRMTRFHDGQWQDLPGNQVEEDDEYLYFNARTSGFSVFSIVGDEREVIEEPIAEENDVEEVVDKPEAETEDDNAQVPGFSAIFAVALTASAAFAMRKKE</sequence>
<dbReference type="InterPro" id="IPR038765">
    <property type="entry name" value="Papain-like_cys_pep_sf"/>
</dbReference>
<evidence type="ECO:0000313" key="3">
    <source>
        <dbReference type="EMBL" id="APH38539.1"/>
    </source>
</evidence>
<name>A0A1L3Q0Z6_9EURY</name>
<dbReference type="InterPro" id="IPR006626">
    <property type="entry name" value="PbH1"/>
</dbReference>
<evidence type="ECO:0000313" key="4">
    <source>
        <dbReference type="EMBL" id="RNI08467.1"/>
    </source>
</evidence>
<feature type="domain" description="PKD" evidence="2">
    <location>
        <begin position="552"/>
        <end position="622"/>
    </location>
</feature>
<dbReference type="CDD" id="cd00146">
    <property type="entry name" value="PKD"/>
    <property type="match status" value="1"/>
</dbReference>
<dbReference type="SMART" id="SM00645">
    <property type="entry name" value="Pept_C1"/>
    <property type="match status" value="1"/>
</dbReference>
<evidence type="ECO:0000256" key="1">
    <source>
        <dbReference type="ARBA" id="ARBA00008455"/>
    </source>
</evidence>
<accession>A0A1L3Q0Z6</accession>
<dbReference type="InterPro" id="IPR022409">
    <property type="entry name" value="PKD/Chitinase_dom"/>
</dbReference>
<dbReference type="PROSITE" id="PS00139">
    <property type="entry name" value="THIOL_PROTEASE_CYS"/>
    <property type="match status" value="1"/>
</dbReference>
<dbReference type="SUPFAM" id="SSF51126">
    <property type="entry name" value="Pectin lyase-like"/>
    <property type="match status" value="1"/>
</dbReference>
<dbReference type="SUPFAM" id="SSF49299">
    <property type="entry name" value="PKD domain"/>
    <property type="match status" value="1"/>
</dbReference>
<dbReference type="GO" id="GO:0006508">
    <property type="term" value="P:proteolysis"/>
    <property type="evidence" value="ECO:0007669"/>
    <property type="project" value="InterPro"/>
</dbReference>
<dbReference type="SMART" id="SM00089">
    <property type="entry name" value="PKD"/>
    <property type="match status" value="1"/>
</dbReference>
<dbReference type="NCBIfam" id="TIGR03804">
    <property type="entry name" value="para_beta_helix"/>
    <property type="match status" value="4"/>
</dbReference>
<dbReference type="InterPro" id="IPR040528">
    <property type="entry name" value="Lectin-like"/>
</dbReference>